<keyword evidence="5" id="KW-0539">Nucleus</keyword>
<dbReference type="EMBL" id="CAJOBD010005611">
    <property type="protein sequence ID" value="CAF4036668.1"/>
    <property type="molecule type" value="Genomic_DNA"/>
</dbReference>
<keyword evidence="4" id="KW-0862">Zinc</keyword>
<comment type="caution">
    <text evidence="7">The sequence shown here is derived from an EMBL/GenBank/DDBJ whole genome shotgun (WGS) entry which is preliminary data.</text>
</comment>
<name>A0A819QSX0_9BILA</name>
<dbReference type="InterPro" id="IPR012337">
    <property type="entry name" value="RNaseH-like_sf"/>
</dbReference>
<organism evidence="7 8">
    <name type="scientific">Rotaria sordida</name>
    <dbReference type="NCBI Taxonomy" id="392033"/>
    <lineage>
        <taxon>Eukaryota</taxon>
        <taxon>Metazoa</taxon>
        <taxon>Spiralia</taxon>
        <taxon>Gnathifera</taxon>
        <taxon>Rotifera</taxon>
        <taxon>Eurotatoria</taxon>
        <taxon>Bdelloidea</taxon>
        <taxon>Philodinida</taxon>
        <taxon>Philodinidae</taxon>
        <taxon>Rotaria</taxon>
    </lineage>
</organism>
<protein>
    <submittedName>
        <fullName evidence="7">Uncharacterized protein</fullName>
    </submittedName>
</protein>
<evidence type="ECO:0000256" key="5">
    <source>
        <dbReference type="ARBA" id="ARBA00023242"/>
    </source>
</evidence>
<dbReference type="PANTHER" id="PTHR46481:SF10">
    <property type="entry name" value="ZINC FINGER BED DOMAIN-CONTAINING PROTEIN 39"/>
    <property type="match status" value="1"/>
</dbReference>
<dbReference type="AlphaFoldDB" id="A0A819QSX0"/>
<feature type="region of interest" description="Disordered" evidence="6">
    <location>
        <begin position="1"/>
        <end position="126"/>
    </location>
</feature>
<evidence type="ECO:0000256" key="1">
    <source>
        <dbReference type="ARBA" id="ARBA00004123"/>
    </source>
</evidence>
<gene>
    <name evidence="7" type="ORF">JBS370_LOCUS28265</name>
</gene>
<keyword evidence="3" id="KW-0863">Zinc-finger</keyword>
<feature type="compositionally biased region" description="Low complexity" evidence="6">
    <location>
        <begin position="420"/>
        <end position="434"/>
    </location>
</feature>
<reference evidence="7" key="1">
    <citation type="submission" date="2021-02" db="EMBL/GenBank/DDBJ databases">
        <authorList>
            <person name="Nowell W R."/>
        </authorList>
    </citation>
    <scope>NUCLEOTIDE SEQUENCE</scope>
</reference>
<sequence>MSGRSRVCTRALSRPQISSNSSTPISSRIRSITAHDKISPYRSLTRRKSNNGNKSTSKTLKRLYNDNQRMNDKQNDVFEPQLPDDEQQQQQQQNDVEVQSDDDGDAELKQNTTTTTREIINQQPTPADTTLISDFIQQFSLNDNNNTMSTTVRGFDPNNNKAVANCEVYKLFDQITNCLFRCKLCQQEVKTKRYTTTNLRKHLGFVHKRTEFLYSSQRKNYLPKSSSISIDRKKELHSAIISCIIKDSRCFNDFRKSGMRAFLAVAIPGYVPPHRVTVKAHLAKRYTKHRKLLRSALANIPTIALTSDVWKNNSGTYFISLTAHFRDINFNLISLTIGFRQLVGSHIAERLRKYILYEITSLNIQNKICSITTDNAANIVAATSNIDNFGMRISCLAHVLNLIIQDRLNLSDENIKDSSNDQSSSSKNKTNSIDAINGDEDIEYRSSDDDTDENENKDEDKREGEIEEVESSSDTDLGDDEISLGESSNDEDEIDLDNNTSSTGNTLMNLHYLVGRVRQFVRITRRIHILHYYFQEEAKRKKSFNNGLILDCIIRWNSSYYMLDRFVTYQDAINQITVNPKRILPLMAATMIHKLSTFIFSHDDWEHLTVTKDVLSIFEKACRLISGKKYQTISMGYVILVGLQHHLSRYTATGPQRKIEMIIKKSLLDAYHYHIACFLDPHTYRLMGNNDKDVAQTYIVNEAYNRNLSQQTVTHTTVASNTNSSTSSTTSSSNINNQLNNFLIECGLDPPPISSTNIRSNRTVKEEIAYYIDKVKNCTIFEEFWRTHQIELPCLSVLVRSFNIRLATSVPSESLFSVAAYVNRKQRSSMFPNALRCSMILRDADILATLL</sequence>
<evidence type="ECO:0000256" key="4">
    <source>
        <dbReference type="ARBA" id="ARBA00022833"/>
    </source>
</evidence>
<comment type="subcellular location">
    <subcellularLocation>
        <location evidence="1">Nucleus</location>
    </subcellularLocation>
</comment>
<feature type="compositionally biased region" description="Low complexity" evidence="6">
    <location>
        <begin position="88"/>
        <end position="97"/>
    </location>
</feature>
<keyword evidence="2" id="KW-0479">Metal-binding</keyword>
<dbReference type="PANTHER" id="PTHR46481">
    <property type="entry name" value="ZINC FINGER BED DOMAIN-CONTAINING PROTEIN 4"/>
    <property type="match status" value="1"/>
</dbReference>
<dbReference type="InterPro" id="IPR052035">
    <property type="entry name" value="ZnF_BED_domain_contain"/>
</dbReference>
<feature type="compositionally biased region" description="Acidic residues" evidence="6">
    <location>
        <begin position="465"/>
        <end position="496"/>
    </location>
</feature>
<evidence type="ECO:0000256" key="6">
    <source>
        <dbReference type="SAM" id="MobiDB-lite"/>
    </source>
</evidence>
<proteinExistence type="predicted"/>
<feature type="compositionally biased region" description="Polar residues" evidence="6">
    <location>
        <begin position="109"/>
        <end position="126"/>
    </location>
</feature>
<evidence type="ECO:0000256" key="2">
    <source>
        <dbReference type="ARBA" id="ARBA00022723"/>
    </source>
</evidence>
<evidence type="ECO:0000313" key="8">
    <source>
        <dbReference type="Proteomes" id="UP000663836"/>
    </source>
</evidence>
<evidence type="ECO:0000256" key="3">
    <source>
        <dbReference type="ARBA" id="ARBA00022771"/>
    </source>
</evidence>
<dbReference type="GO" id="GO:0005634">
    <property type="term" value="C:nucleus"/>
    <property type="evidence" value="ECO:0007669"/>
    <property type="project" value="UniProtKB-SubCell"/>
</dbReference>
<feature type="compositionally biased region" description="Low complexity" evidence="6">
    <location>
        <begin position="17"/>
        <end position="32"/>
    </location>
</feature>
<dbReference type="SUPFAM" id="SSF53098">
    <property type="entry name" value="Ribonuclease H-like"/>
    <property type="match status" value="1"/>
</dbReference>
<dbReference type="Proteomes" id="UP000663836">
    <property type="component" value="Unassembled WGS sequence"/>
</dbReference>
<evidence type="ECO:0000313" key="7">
    <source>
        <dbReference type="EMBL" id="CAF4036668.1"/>
    </source>
</evidence>
<dbReference type="GO" id="GO:0008270">
    <property type="term" value="F:zinc ion binding"/>
    <property type="evidence" value="ECO:0007669"/>
    <property type="project" value="UniProtKB-KW"/>
</dbReference>
<accession>A0A819QSX0</accession>
<feature type="region of interest" description="Disordered" evidence="6">
    <location>
        <begin position="415"/>
        <end position="501"/>
    </location>
</feature>